<comment type="caution">
    <text evidence="2">The sequence shown here is derived from an EMBL/GenBank/DDBJ whole genome shotgun (WGS) entry which is preliminary data.</text>
</comment>
<keyword evidence="3" id="KW-1185">Reference proteome</keyword>
<organism evidence="2 3">
    <name type="scientific">Caerostris extrusa</name>
    <name type="common">Bark spider</name>
    <name type="synonym">Caerostris bankana</name>
    <dbReference type="NCBI Taxonomy" id="172846"/>
    <lineage>
        <taxon>Eukaryota</taxon>
        <taxon>Metazoa</taxon>
        <taxon>Ecdysozoa</taxon>
        <taxon>Arthropoda</taxon>
        <taxon>Chelicerata</taxon>
        <taxon>Arachnida</taxon>
        <taxon>Araneae</taxon>
        <taxon>Araneomorphae</taxon>
        <taxon>Entelegynae</taxon>
        <taxon>Araneoidea</taxon>
        <taxon>Araneidae</taxon>
        <taxon>Caerostris</taxon>
    </lineage>
</organism>
<proteinExistence type="predicted"/>
<evidence type="ECO:0000256" key="1">
    <source>
        <dbReference type="SAM" id="MobiDB-lite"/>
    </source>
</evidence>
<dbReference type="EMBL" id="BPLR01005790">
    <property type="protein sequence ID" value="GIY05037.1"/>
    <property type="molecule type" value="Genomic_DNA"/>
</dbReference>
<name>A0AAV4Q9M2_CAEEX</name>
<evidence type="ECO:0000313" key="2">
    <source>
        <dbReference type="EMBL" id="GIY05037.1"/>
    </source>
</evidence>
<protein>
    <submittedName>
        <fullName evidence="2">Uncharacterized protein</fullName>
    </submittedName>
</protein>
<accession>A0AAV4Q9M2</accession>
<gene>
    <name evidence="2" type="ORF">CEXT_253671</name>
</gene>
<reference evidence="2 3" key="1">
    <citation type="submission" date="2021-06" db="EMBL/GenBank/DDBJ databases">
        <title>Caerostris extrusa draft genome.</title>
        <authorList>
            <person name="Kono N."/>
            <person name="Arakawa K."/>
        </authorList>
    </citation>
    <scope>NUCLEOTIDE SEQUENCE [LARGE SCALE GENOMIC DNA]</scope>
</reference>
<feature type="region of interest" description="Disordered" evidence="1">
    <location>
        <begin position="28"/>
        <end position="47"/>
    </location>
</feature>
<dbReference type="AlphaFoldDB" id="A0AAV4Q9M2"/>
<dbReference type="Proteomes" id="UP001054945">
    <property type="component" value="Unassembled WGS sequence"/>
</dbReference>
<evidence type="ECO:0000313" key="3">
    <source>
        <dbReference type="Proteomes" id="UP001054945"/>
    </source>
</evidence>
<sequence length="120" mass="14045">MYEASGTLVHIDHCLPSFSGMHFPVSPVTEKKEKKHRPPEFSTAHYHDSVNPQRVRDRVFGATEVKIKGDSFHQIMEFMLNIWWVQLFPSQTEALADVLWRSWRQFRDMLSRNIGNTATE</sequence>